<reference evidence="1" key="1">
    <citation type="submission" date="2018-01" db="EMBL/GenBank/DDBJ databases">
        <title>An insight into the sialome of Amazonian anophelines.</title>
        <authorList>
            <person name="Ribeiro J.M."/>
            <person name="Scarpassa V."/>
            <person name="Calvo E."/>
        </authorList>
    </citation>
    <scope>NUCLEOTIDE SEQUENCE</scope>
    <source>
        <tissue evidence="1">Salivary glands</tissue>
    </source>
</reference>
<sequence>MLGVSLVHMLTTGVCFCALLCVCFFIRVLASSAHICNVATTLIALYHSYHTLNSVGGIAGVLPGAGHVFGSFDLFSTLNPSLHALYTTH</sequence>
<organism evidence="1">
    <name type="scientific">Anopheles braziliensis</name>
    <dbReference type="NCBI Taxonomy" id="58242"/>
    <lineage>
        <taxon>Eukaryota</taxon>
        <taxon>Metazoa</taxon>
        <taxon>Ecdysozoa</taxon>
        <taxon>Arthropoda</taxon>
        <taxon>Hexapoda</taxon>
        <taxon>Insecta</taxon>
        <taxon>Pterygota</taxon>
        <taxon>Neoptera</taxon>
        <taxon>Endopterygota</taxon>
        <taxon>Diptera</taxon>
        <taxon>Nematocera</taxon>
        <taxon>Culicoidea</taxon>
        <taxon>Culicidae</taxon>
        <taxon>Anophelinae</taxon>
        <taxon>Anopheles</taxon>
    </lineage>
</organism>
<dbReference type="AlphaFoldDB" id="A0A2M3ZW00"/>
<dbReference type="EMBL" id="GGFM01011879">
    <property type="protein sequence ID" value="MBW32630.1"/>
    <property type="molecule type" value="Transcribed_RNA"/>
</dbReference>
<accession>A0A2M3ZW00</accession>
<evidence type="ECO:0000313" key="1">
    <source>
        <dbReference type="EMBL" id="MBW32630.1"/>
    </source>
</evidence>
<name>A0A2M3ZW00_9DIPT</name>
<protein>
    <submittedName>
        <fullName evidence="1">Putative secreted peptide</fullName>
    </submittedName>
</protein>
<proteinExistence type="predicted"/>